<evidence type="ECO:0000256" key="1">
    <source>
        <dbReference type="ARBA" id="ARBA00001933"/>
    </source>
</evidence>
<dbReference type="InterPro" id="IPR050087">
    <property type="entry name" value="AON_synthase_class-II"/>
</dbReference>
<keyword evidence="5" id="KW-0032">Aminotransferase</keyword>
<dbReference type="Proteomes" id="UP001251085">
    <property type="component" value="Unassembled WGS sequence"/>
</dbReference>
<comment type="cofactor">
    <cofactor evidence="1">
        <name>pyridoxal 5'-phosphate</name>
        <dbReference type="ChEBI" id="CHEBI:597326"/>
    </cofactor>
</comment>
<evidence type="ECO:0000259" key="4">
    <source>
        <dbReference type="Pfam" id="PF00155"/>
    </source>
</evidence>
<dbReference type="EMBL" id="JAVRQI010000005">
    <property type="protein sequence ID" value="MDT1061935.1"/>
    <property type="molecule type" value="Genomic_DNA"/>
</dbReference>
<dbReference type="InterPro" id="IPR015424">
    <property type="entry name" value="PyrdxlP-dep_Trfase"/>
</dbReference>
<evidence type="ECO:0000313" key="6">
    <source>
        <dbReference type="Proteomes" id="UP001251085"/>
    </source>
</evidence>
<dbReference type="PANTHER" id="PTHR13693">
    <property type="entry name" value="CLASS II AMINOTRANSFERASE/8-AMINO-7-OXONONANOATE SYNTHASE"/>
    <property type="match status" value="1"/>
</dbReference>
<dbReference type="Gene3D" id="3.40.640.10">
    <property type="entry name" value="Type I PLP-dependent aspartate aminotransferase-like (Major domain)"/>
    <property type="match status" value="1"/>
</dbReference>
<dbReference type="PANTHER" id="PTHR13693:SF100">
    <property type="entry name" value="8-AMINO-7-OXONONANOATE SYNTHASE"/>
    <property type="match status" value="1"/>
</dbReference>
<dbReference type="InterPro" id="IPR015421">
    <property type="entry name" value="PyrdxlP-dep_Trfase_major"/>
</dbReference>
<dbReference type="GO" id="GO:0008483">
    <property type="term" value="F:transaminase activity"/>
    <property type="evidence" value="ECO:0007669"/>
    <property type="project" value="UniProtKB-KW"/>
</dbReference>
<evidence type="ECO:0000313" key="5">
    <source>
        <dbReference type="EMBL" id="MDT1061935.1"/>
    </source>
</evidence>
<dbReference type="InterPro" id="IPR015422">
    <property type="entry name" value="PyrdxlP-dep_Trfase_small"/>
</dbReference>
<dbReference type="Gene3D" id="3.90.1150.10">
    <property type="entry name" value="Aspartate Aminotransferase, domain 1"/>
    <property type="match status" value="1"/>
</dbReference>
<keyword evidence="6" id="KW-1185">Reference proteome</keyword>
<protein>
    <submittedName>
        <fullName evidence="5">Aminotransferase class I/II-fold pyridoxal phosphate-dependent enzyme</fullName>
    </submittedName>
</protein>
<name>A0ABU3ECH9_9RHOB</name>
<evidence type="ECO:0000256" key="3">
    <source>
        <dbReference type="ARBA" id="ARBA00022898"/>
    </source>
</evidence>
<gene>
    <name evidence="5" type="ORF">RM190_08715</name>
</gene>
<keyword evidence="3" id="KW-0663">Pyridoxal phosphate</keyword>
<comment type="caution">
    <text evidence="5">The sequence shown here is derived from an EMBL/GenBank/DDBJ whole genome shotgun (WGS) entry which is preliminary data.</text>
</comment>
<organism evidence="5 6">
    <name type="scientific">Paracoccus broussonetiae</name>
    <dbReference type="NCBI Taxonomy" id="3075834"/>
    <lineage>
        <taxon>Bacteria</taxon>
        <taxon>Pseudomonadati</taxon>
        <taxon>Pseudomonadota</taxon>
        <taxon>Alphaproteobacteria</taxon>
        <taxon>Rhodobacterales</taxon>
        <taxon>Paracoccaceae</taxon>
        <taxon>Paracoccus</taxon>
    </lineage>
</organism>
<accession>A0ABU3ECH9</accession>
<sequence length="378" mass="39757">MTLSAHQGLLDSLAQRQRLRELRPVQGIDFASNDYLGLRMSPLLGELANAALQSGIPVGSGAARLLRGNHDPLVALEAEAAAFFGTGGALYFGSGFAANLAIFSALPQARDLVLHDALLHASSRDGIRLGRAESRAFAHNDLESLRQVLRDWRRDGGMGRVWIAVESLYSMDGDLAPVAALAALAEAEDAFLIVDEAHATGVLGPGGRGIAAGLAVQERIVLMHGCGKALAVQGAFVCAAPALISVLVNRARSFIYSTAPSPLLAQILRGVLAHLAQDATRRRALQARVDRIAVRARQIGLAPSGSHIQPVPVPGDARSLAASEMLAGQGFDIRAIRAPTVPKGAERLRLSITMNPEDGQIDLLFDLLGQLAAKGDIG</sequence>
<dbReference type="Pfam" id="PF00155">
    <property type="entry name" value="Aminotran_1_2"/>
    <property type="match status" value="1"/>
</dbReference>
<proteinExistence type="predicted"/>
<dbReference type="RefSeq" id="WP_311759029.1">
    <property type="nucleotide sequence ID" value="NZ_JAVRQI010000005.1"/>
</dbReference>
<keyword evidence="2" id="KW-0808">Transferase</keyword>
<dbReference type="SUPFAM" id="SSF53383">
    <property type="entry name" value="PLP-dependent transferases"/>
    <property type="match status" value="1"/>
</dbReference>
<reference evidence="6" key="1">
    <citation type="submission" date="2023-07" db="EMBL/GenBank/DDBJ databases">
        <title>Characterization of two Paracoccaceae strains isolated from Phycosphere and proposal of Xinfangfangia lacusdiani sp. nov.</title>
        <authorList>
            <person name="Deng Y."/>
            <person name="Zhang Y.Q."/>
        </authorList>
    </citation>
    <scope>NUCLEOTIDE SEQUENCE [LARGE SCALE GENOMIC DNA]</scope>
    <source>
        <strain evidence="6">CPCC 101403</strain>
    </source>
</reference>
<evidence type="ECO:0000256" key="2">
    <source>
        <dbReference type="ARBA" id="ARBA00022679"/>
    </source>
</evidence>
<feature type="domain" description="Aminotransferase class I/classII large" evidence="4">
    <location>
        <begin position="27"/>
        <end position="358"/>
    </location>
</feature>
<dbReference type="InterPro" id="IPR004839">
    <property type="entry name" value="Aminotransferase_I/II_large"/>
</dbReference>